<keyword evidence="8" id="KW-1185">Reference proteome</keyword>
<dbReference type="CDD" id="cd00067">
    <property type="entry name" value="GAL4"/>
    <property type="match status" value="1"/>
</dbReference>
<name>A0A1V6NS07_PENPO</name>
<gene>
    <name evidence="7" type="ORF">PENPOL_c003G07337</name>
</gene>
<evidence type="ECO:0000313" key="7">
    <source>
        <dbReference type="EMBL" id="OQD67514.1"/>
    </source>
</evidence>
<dbReference type="InterPro" id="IPR051089">
    <property type="entry name" value="prtT"/>
</dbReference>
<dbReference type="OrthoDB" id="5226580at2759"/>
<reference evidence="8" key="1">
    <citation type="journal article" date="2017" name="Nat. Microbiol.">
        <title>Global analysis of biosynthetic gene clusters reveals vast potential of secondary metabolite production in Penicillium species.</title>
        <authorList>
            <person name="Nielsen J.C."/>
            <person name="Grijseels S."/>
            <person name="Prigent S."/>
            <person name="Ji B."/>
            <person name="Dainat J."/>
            <person name="Nielsen K.F."/>
            <person name="Frisvad J.C."/>
            <person name="Workman M."/>
            <person name="Nielsen J."/>
        </authorList>
    </citation>
    <scope>NUCLEOTIDE SEQUENCE [LARGE SCALE GENOMIC DNA]</scope>
    <source>
        <strain evidence="8">IBT 4502</strain>
    </source>
</reference>
<dbReference type="Gene3D" id="4.10.240.10">
    <property type="entry name" value="Zn(2)-C6 fungal-type DNA-binding domain"/>
    <property type="match status" value="1"/>
</dbReference>
<dbReference type="PROSITE" id="PS50048">
    <property type="entry name" value="ZN2_CY6_FUNGAL_2"/>
    <property type="match status" value="1"/>
</dbReference>
<dbReference type="Proteomes" id="UP000191408">
    <property type="component" value="Unassembled WGS sequence"/>
</dbReference>
<sequence>MNTMPPISKTCQGCADSKVRCVRDNEIACNRCLRLGKECLYRQTGRRFKGFHKDRKIAALESKINELKADRGGPEGHETNTRTRSASLVDGDAAPEDIISRELLDMKTAERYLTAFKTKMTPHFPFVVVPPEVSVKQLRQEKPFLCLAILASASYENMPLQRALGGEVKKVVASRMVIGGEVSFELLQGLLVFLAWLHYHSRPYSYTPFLQLAISLLIDLRLDRPPQTRTWKTELRFRREYNLQNQTYNRPSWGSNEQRAVLGCYYLSSSIAMLVQKKSTILRLPYQEECCKTLSESNEYPHDKYISYVIQLQFIAEKVDNLSAKHGLDLETPGSGSELYITNLKSELELFHRQLPFSINESFLLAIQYHATGLSLFQLALNITNQESESPFESNSWRKEMSLSALISASSILNLYIRLPPNEEVGFNNTQWVQIALALLVTYRHTVAASKPDQTAAFRDTLSKLRLRVGALSTSDVDMNGARDAFFDFWKRVVQIEKWLAGDGRQEDNSHSGESFEDFQHTVCLEPAHFDGFMGAAEAEQLDIPFGNSFSVSAEDFQIPQDFFFASSFEQMTGDWV</sequence>
<dbReference type="InterPro" id="IPR001138">
    <property type="entry name" value="Zn2Cys6_DnaBD"/>
</dbReference>
<protein>
    <recommendedName>
        <fullName evidence="6">Zn(2)-C6 fungal-type domain-containing protein</fullName>
    </recommendedName>
</protein>
<keyword evidence="5" id="KW-0539">Nucleus</keyword>
<dbReference type="PROSITE" id="PS00463">
    <property type="entry name" value="ZN2_CY6_FUNGAL_1"/>
    <property type="match status" value="1"/>
</dbReference>
<dbReference type="STRING" id="60169.A0A1V6NS07"/>
<keyword evidence="2" id="KW-0805">Transcription regulation</keyword>
<dbReference type="AlphaFoldDB" id="A0A1V6NS07"/>
<dbReference type="PANTHER" id="PTHR31845">
    <property type="entry name" value="FINGER DOMAIN PROTEIN, PUTATIVE-RELATED"/>
    <property type="match status" value="1"/>
</dbReference>
<evidence type="ECO:0000256" key="1">
    <source>
        <dbReference type="ARBA" id="ARBA00004123"/>
    </source>
</evidence>
<evidence type="ECO:0000259" key="6">
    <source>
        <dbReference type="PROSITE" id="PS50048"/>
    </source>
</evidence>
<dbReference type="GO" id="GO:0000981">
    <property type="term" value="F:DNA-binding transcription factor activity, RNA polymerase II-specific"/>
    <property type="evidence" value="ECO:0007669"/>
    <property type="project" value="InterPro"/>
</dbReference>
<feature type="domain" description="Zn(2)-C6 fungal-type" evidence="6">
    <location>
        <begin position="10"/>
        <end position="41"/>
    </location>
</feature>
<dbReference type="GO" id="GO:0005634">
    <property type="term" value="C:nucleus"/>
    <property type="evidence" value="ECO:0007669"/>
    <property type="project" value="UniProtKB-SubCell"/>
</dbReference>
<comment type="caution">
    <text evidence="7">The sequence shown here is derived from an EMBL/GenBank/DDBJ whole genome shotgun (WGS) entry which is preliminary data.</text>
</comment>
<keyword evidence="4" id="KW-0804">Transcription</keyword>
<accession>A0A1V6NS07</accession>
<dbReference type="GO" id="GO:0000976">
    <property type="term" value="F:transcription cis-regulatory region binding"/>
    <property type="evidence" value="ECO:0007669"/>
    <property type="project" value="TreeGrafter"/>
</dbReference>
<organism evidence="7 8">
    <name type="scientific">Penicillium polonicum</name>
    <dbReference type="NCBI Taxonomy" id="60169"/>
    <lineage>
        <taxon>Eukaryota</taxon>
        <taxon>Fungi</taxon>
        <taxon>Dikarya</taxon>
        <taxon>Ascomycota</taxon>
        <taxon>Pezizomycotina</taxon>
        <taxon>Eurotiomycetes</taxon>
        <taxon>Eurotiomycetidae</taxon>
        <taxon>Eurotiales</taxon>
        <taxon>Aspergillaceae</taxon>
        <taxon>Penicillium</taxon>
    </lineage>
</organism>
<comment type="subcellular location">
    <subcellularLocation>
        <location evidence="1">Nucleus</location>
    </subcellularLocation>
</comment>
<dbReference type="EMBL" id="MDYM01000003">
    <property type="protein sequence ID" value="OQD67514.1"/>
    <property type="molecule type" value="Genomic_DNA"/>
</dbReference>
<dbReference type="InterPro" id="IPR036864">
    <property type="entry name" value="Zn2-C6_fun-type_DNA-bd_sf"/>
</dbReference>
<dbReference type="GO" id="GO:0008270">
    <property type="term" value="F:zinc ion binding"/>
    <property type="evidence" value="ECO:0007669"/>
    <property type="project" value="InterPro"/>
</dbReference>
<dbReference type="CDD" id="cd12148">
    <property type="entry name" value="fungal_TF_MHR"/>
    <property type="match status" value="1"/>
</dbReference>
<dbReference type="PANTHER" id="PTHR31845:SF37">
    <property type="entry name" value="TRANSCRIPTION FACTOR DOMAIN-CONTAINING PROTEIN"/>
    <property type="match status" value="1"/>
</dbReference>
<dbReference type="SUPFAM" id="SSF57701">
    <property type="entry name" value="Zn2/Cys6 DNA-binding domain"/>
    <property type="match status" value="1"/>
</dbReference>
<evidence type="ECO:0000256" key="3">
    <source>
        <dbReference type="ARBA" id="ARBA00023125"/>
    </source>
</evidence>
<evidence type="ECO:0000256" key="4">
    <source>
        <dbReference type="ARBA" id="ARBA00023163"/>
    </source>
</evidence>
<proteinExistence type="predicted"/>
<evidence type="ECO:0000256" key="5">
    <source>
        <dbReference type="ARBA" id="ARBA00023242"/>
    </source>
</evidence>
<evidence type="ECO:0000256" key="2">
    <source>
        <dbReference type="ARBA" id="ARBA00023015"/>
    </source>
</evidence>
<keyword evidence="3" id="KW-0238">DNA-binding</keyword>
<evidence type="ECO:0000313" key="8">
    <source>
        <dbReference type="Proteomes" id="UP000191408"/>
    </source>
</evidence>